<reference evidence="2" key="1">
    <citation type="submission" date="2016-10" db="EMBL/GenBank/DDBJ databases">
        <authorList>
            <person name="Varghese N."/>
            <person name="Submissions S."/>
        </authorList>
    </citation>
    <scope>NUCLEOTIDE SEQUENCE [LARGE SCALE GENOMIC DNA]</scope>
    <source>
        <strain evidence="2">DSM 11005</strain>
    </source>
</reference>
<proteinExistence type="predicted"/>
<evidence type="ECO:0000313" key="2">
    <source>
        <dbReference type="Proteomes" id="UP000198943"/>
    </source>
</evidence>
<keyword evidence="2" id="KW-1185">Reference proteome</keyword>
<dbReference type="RefSeq" id="WP_093730317.1">
    <property type="nucleotide sequence ID" value="NZ_FMYW01000007.1"/>
</dbReference>
<name>A0A1G6LLN7_9FIRM</name>
<sequence length="100" mass="11740">MKYVEIKAVEVNNISPDRLEDSVLLAVDETKTKVEEVPSVLRKIIKKKYNVREFGEEFKKDQILFGKEMDEIDEELLNEYGLYTVIIQEIKVNWDDGMTL</sequence>
<dbReference type="AlphaFoldDB" id="A0A1G6LLN7"/>
<dbReference type="OrthoDB" id="9846094at2"/>
<dbReference type="Proteomes" id="UP000198943">
    <property type="component" value="Unassembled WGS sequence"/>
</dbReference>
<evidence type="ECO:0000313" key="1">
    <source>
        <dbReference type="EMBL" id="SDC44044.1"/>
    </source>
</evidence>
<gene>
    <name evidence="1" type="ORF">SAMN04487864_107135</name>
</gene>
<accession>A0A1G6LLN7</accession>
<protein>
    <submittedName>
        <fullName evidence="1">Uncharacterized protein</fullName>
    </submittedName>
</protein>
<dbReference type="EMBL" id="FMYW01000007">
    <property type="protein sequence ID" value="SDC44044.1"/>
    <property type="molecule type" value="Genomic_DNA"/>
</dbReference>
<organism evidence="1 2">
    <name type="scientific">Succiniclasticum ruminis</name>
    <dbReference type="NCBI Taxonomy" id="40841"/>
    <lineage>
        <taxon>Bacteria</taxon>
        <taxon>Bacillati</taxon>
        <taxon>Bacillota</taxon>
        <taxon>Negativicutes</taxon>
        <taxon>Acidaminococcales</taxon>
        <taxon>Acidaminococcaceae</taxon>
        <taxon>Succiniclasticum</taxon>
    </lineage>
</organism>